<dbReference type="KEGG" id="step:IC006_0522"/>
<feature type="transmembrane region" description="Helical" evidence="5">
    <location>
        <begin position="83"/>
        <end position="102"/>
    </location>
</feature>
<dbReference type="InterPro" id="IPR002293">
    <property type="entry name" value="AA/rel_permease1"/>
</dbReference>
<feature type="transmembrane region" description="Helical" evidence="5">
    <location>
        <begin position="42"/>
        <end position="62"/>
    </location>
</feature>
<feature type="transmembrane region" description="Helical" evidence="5">
    <location>
        <begin position="122"/>
        <end position="144"/>
    </location>
</feature>
<comment type="subcellular location">
    <subcellularLocation>
        <location evidence="1">Membrane</location>
        <topology evidence="1">Multi-pass membrane protein</topology>
    </subcellularLocation>
</comment>
<evidence type="ECO:0000256" key="2">
    <source>
        <dbReference type="ARBA" id="ARBA00022692"/>
    </source>
</evidence>
<reference evidence="9" key="1">
    <citation type="submission" date="2018-09" db="EMBL/GenBank/DDBJ databases">
        <title>Complete Genome Sequencing of Sulfolobus sp. JCM 16834.</title>
        <authorList>
            <person name="Kato S."/>
            <person name="Itoh T."/>
            <person name="Ohkuma M."/>
        </authorList>
    </citation>
    <scope>NUCLEOTIDE SEQUENCE [LARGE SCALE GENOMIC DNA]</scope>
    <source>
        <strain evidence="9">IC-007</strain>
    </source>
</reference>
<organism evidence="7 9">
    <name type="scientific">Sulfuracidifex tepidarius</name>
    <dbReference type="NCBI Taxonomy" id="1294262"/>
    <lineage>
        <taxon>Archaea</taxon>
        <taxon>Thermoproteota</taxon>
        <taxon>Thermoprotei</taxon>
        <taxon>Sulfolobales</taxon>
        <taxon>Sulfolobaceae</taxon>
        <taxon>Sulfuracidifex</taxon>
    </lineage>
</organism>
<evidence type="ECO:0000256" key="4">
    <source>
        <dbReference type="ARBA" id="ARBA00023136"/>
    </source>
</evidence>
<dbReference type="GO" id="GO:0022857">
    <property type="term" value="F:transmembrane transporter activity"/>
    <property type="evidence" value="ECO:0007669"/>
    <property type="project" value="InterPro"/>
</dbReference>
<dbReference type="GeneID" id="41716957"/>
<protein>
    <recommendedName>
        <fullName evidence="10">Amino acid permease/ SLC12A domain-containing protein</fullName>
    </recommendedName>
</protein>
<gene>
    <name evidence="6" type="ORF">IC006_0522</name>
    <name evidence="7" type="ORF">IC007_0493</name>
</gene>
<dbReference type="PANTHER" id="PTHR47547:SF1">
    <property type="entry name" value="ASPARTATE-PROTON SYMPORTER"/>
    <property type="match status" value="1"/>
</dbReference>
<dbReference type="OrthoDB" id="43026at2157"/>
<dbReference type="RefSeq" id="WP_054846421.1">
    <property type="nucleotide sequence ID" value="NZ_AP018929.1"/>
</dbReference>
<reference evidence="7 8" key="2">
    <citation type="journal article" date="2020" name="Int. J. Syst. Evol. Microbiol.">
        <title>Sulfuracidifex tepidarius gen. nov., sp. nov. and transfer of Sulfolobus metallicus Huber and Stetter 1992 to the genus Sulfuracidifex as Sulfuracidifex metallicus comb. nov.</title>
        <authorList>
            <person name="Itoh T."/>
            <person name="Miura T."/>
            <person name="Sakai H.D."/>
            <person name="Kato S."/>
            <person name="Ohkuma M."/>
            <person name="Takashina T."/>
        </authorList>
    </citation>
    <scope>NUCLEOTIDE SEQUENCE</scope>
    <source>
        <strain evidence="6 8">IC-006</strain>
        <strain evidence="7">IC-007</strain>
    </source>
</reference>
<feature type="transmembrane region" description="Helical" evidence="5">
    <location>
        <begin position="474"/>
        <end position="494"/>
    </location>
</feature>
<feature type="transmembrane region" description="Helical" evidence="5">
    <location>
        <begin position="156"/>
        <end position="173"/>
    </location>
</feature>
<keyword evidence="8" id="KW-1185">Reference proteome</keyword>
<keyword evidence="3 5" id="KW-1133">Transmembrane helix</keyword>
<accession>A0A510E1M0</accession>
<evidence type="ECO:0000313" key="9">
    <source>
        <dbReference type="Proteomes" id="UP000325030"/>
    </source>
</evidence>
<dbReference type="InterPro" id="IPR052962">
    <property type="entry name" value="AA_Transporter_AGT"/>
</dbReference>
<dbReference type="GO" id="GO:0016020">
    <property type="term" value="C:membrane"/>
    <property type="evidence" value="ECO:0007669"/>
    <property type="project" value="UniProtKB-SubCell"/>
</dbReference>
<name>A0A510E1M0_9CREN</name>
<feature type="transmembrane region" description="Helical" evidence="5">
    <location>
        <begin position="429"/>
        <end position="446"/>
    </location>
</feature>
<dbReference type="EMBL" id="AP018930">
    <property type="protein sequence ID" value="BBG25988.1"/>
    <property type="molecule type" value="Genomic_DNA"/>
</dbReference>
<dbReference type="PANTHER" id="PTHR47547">
    <property type="match status" value="1"/>
</dbReference>
<evidence type="ECO:0000313" key="6">
    <source>
        <dbReference type="EMBL" id="BBG23238.1"/>
    </source>
</evidence>
<feature type="transmembrane region" description="Helical" evidence="5">
    <location>
        <begin position="12"/>
        <end position="36"/>
    </location>
</feature>
<evidence type="ECO:0000256" key="3">
    <source>
        <dbReference type="ARBA" id="ARBA00022989"/>
    </source>
</evidence>
<evidence type="ECO:0000313" key="7">
    <source>
        <dbReference type="EMBL" id="BBG25988.1"/>
    </source>
</evidence>
<sequence length="573" mass="62814">MVGLRKTLNRWELTYLSLGGIIGSGWLFAPLAAAAYAGPASVVAWILGGVMMMVIALSYAEISSSMPMSGGIVRYPHVTHGKIVGFVMSWIYLISAISTVAIEAVATTTYLSHYFPSLYSGGLTPLGIVLTYVLLAIFFLVNYAGVKFLGRVSHGLGWWKLLIPTLTSVLLLFEFNQGNFSTFIPKEVAGPQGLNAILFAIPSSGIIFSYLGFRQAIEYGGEGRNPQRDIPFALISSLMVSMGIFSLLQLAFIGALNWNVAGLPVGDWGGLLSSPMSDSPIISAFYEGSILTYIWVSLLTFDAIFSPAGTGIIYTGTTTRTFYASSLNGYIPENFSRVNSKGIPTLALIATVISSAIFLLPIPSWYSIVDVSTSATVLTYVMGGIDLQVFREKLPEMRRPFSLKPWKLIAPLSTVMAGLLIYWSGFSILFYIGVAMFSGMIAFSLFPRSIWLASIPLTGTLLGAYYLTVTGYQMLYFGVYLLFLVAIALTSVRFSKFEKEEKRASYWLIFMMVTILLMSYFGPFGVLQVMVFPYDVILVSLVMLAVHFVATRSSLRDVHVFRGELEQGTQEMT</sequence>
<proteinExistence type="predicted"/>
<feature type="transmembrane region" description="Helical" evidence="5">
    <location>
        <begin position="506"/>
        <end position="526"/>
    </location>
</feature>
<dbReference type="AlphaFoldDB" id="A0A510E1M0"/>
<feature type="transmembrane region" description="Helical" evidence="5">
    <location>
        <begin position="532"/>
        <end position="550"/>
    </location>
</feature>
<evidence type="ECO:0000256" key="1">
    <source>
        <dbReference type="ARBA" id="ARBA00004141"/>
    </source>
</evidence>
<feature type="transmembrane region" description="Helical" evidence="5">
    <location>
        <begin position="451"/>
        <end position="468"/>
    </location>
</feature>
<feature type="transmembrane region" description="Helical" evidence="5">
    <location>
        <begin position="193"/>
        <end position="213"/>
    </location>
</feature>
<dbReference type="Gene3D" id="1.20.1740.10">
    <property type="entry name" value="Amino acid/polyamine transporter I"/>
    <property type="match status" value="1"/>
</dbReference>
<dbReference type="STRING" id="1294262.GCA_001316085_02393"/>
<keyword evidence="4 5" id="KW-0472">Membrane</keyword>
<evidence type="ECO:0000313" key="8">
    <source>
        <dbReference type="Proteomes" id="UP000322983"/>
    </source>
</evidence>
<keyword evidence="2 5" id="KW-0812">Transmembrane</keyword>
<evidence type="ECO:0008006" key="10">
    <source>
        <dbReference type="Google" id="ProtNLM"/>
    </source>
</evidence>
<evidence type="ECO:0000256" key="5">
    <source>
        <dbReference type="SAM" id="Phobius"/>
    </source>
</evidence>
<dbReference type="Proteomes" id="UP000325030">
    <property type="component" value="Chromosome"/>
</dbReference>
<accession>A0A510DSU0</accession>
<dbReference type="Proteomes" id="UP000322983">
    <property type="component" value="Chromosome"/>
</dbReference>
<dbReference type="EMBL" id="AP018929">
    <property type="protein sequence ID" value="BBG23238.1"/>
    <property type="molecule type" value="Genomic_DNA"/>
</dbReference>
<feature type="transmembrane region" description="Helical" evidence="5">
    <location>
        <begin position="234"/>
        <end position="261"/>
    </location>
</feature>
<feature type="transmembrane region" description="Helical" evidence="5">
    <location>
        <begin position="342"/>
        <end position="359"/>
    </location>
</feature>
<dbReference type="Pfam" id="PF13520">
    <property type="entry name" value="AA_permease_2"/>
    <property type="match status" value="1"/>
</dbReference>